<evidence type="ECO:0000259" key="10">
    <source>
        <dbReference type="PROSITE" id="PS50110"/>
    </source>
</evidence>
<sequence>MSIKMLIVDDEPIICQGLQSTVPWANIGVEVIGEAYDGQEALEFIANNDVDLVLTDICMPEMDGIALTRELKRLKHNIKVIIISGYDEFEYARNAIRLGVEDFLLKPVDVDELMKLVANIFEKTHQEREQERLRVREEGVKWLSSLMQSEAVYAAGAAALLHDVPEAYSLHMIAGQMDRYVQWLDNSTEAARDSFQQRWREQIEGAFEACGVQTVSYFFHRNLLLTFCIGPVNPDSSVFMNLAKEVINNWTGPESIYLGVSSSFQSVDLARHACLEAINVLQFRPLAPEKRIFRAEDSVKRRETVMHRLPQNLEKQLSEALIQGNQQEADVTFELWLAHFRTEGYMLKEVLQAYEQLRMLIYHRWPNDDLKEGFAASTLDLSSVDLHTCNSFEAIERLIREDFGGLSQLAVSLNGNKNHWIIEQTKKYIIEHHYCDIKASDVALSLQITPNYFSLMFKQNAGKNFTEYVNELRIEQAKFLLSHSADRVFEIAEKIGYKEYKYFVSIFKSYTGLTPTDYRKRIIQ</sequence>
<dbReference type="InterPro" id="IPR009057">
    <property type="entry name" value="Homeodomain-like_sf"/>
</dbReference>
<reference evidence="11 12" key="1">
    <citation type="submission" date="2019-10" db="EMBL/GenBank/DDBJ databases">
        <title>Description of Paenibacillus pedi sp. nov.</title>
        <authorList>
            <person name="Carlier A."/>
            <person name="Qi S."/>
        </authorList>
    </citation>
    <scope>NUCLEOTIDE SEQUENCE [LARGE SCALE GENOMIC DNA]</scope>
    <source>
        <strain evidence="11 12">LMG 31457</strain>
    </source>
</reference>
<keyword evidence="2" id="KW-0963">Cytoplasm</keyword>
<dbReference type="SUPFAM" id="SSF46689">
    <property type="entry name" value="Homeodomain-like"/>
    <property type="match status" value="1"/>
</dbReference>
<proteinExistence type="predicted"/>
<protein>
    <submittedName>
        <fullName evidence="11">Response regulator</fullName>
    </submittedName>
</protein>
<keyword evidence="4" id="KW-0902">Two-component regulatory system</keyword>
<dbReference type="RefSeq" id="WP_171681543.1">
    <property type="nucleotide sequence ID" value="NZ_WHNZ01000007.1"/>
</dbReference>
<dbReference type="Proteomes" id="UP000618579">
    <property type="component" value="Unassembled WGS sequence"/>
</dbReference>
<name>A0ABX1ZG65_9BACL</name>
<keyword evidence="3 8" id="KW-0597">Phosphoprotein</keyword>
<dbReference type="EMBL" id="WHNZ01000007">
    <property type="protein sequence ID" value="NOU98662.1"/>
    <property type="molecule type" value="Genomic_DNA"/>
</dbReference>
<dbReference type="InterPro" id="IPR001789">
    <property type="entry name" value="Sig_transdc_resp-reg_receiver"/>
</dbReference>
<evidence type="ECO:0000313" key="11">
    <source>
        <dbReference type="EMBL" id="NOU98662.1"/>
    </source>
</evidence>
<dbReference type="Gene3D" id="3.40.50.2300">
    <property type="match status" value="1"/>
</dbReference>
<feature type="domain" description="Response regulatory" evidence="10">
    <location>
        <begin position="4"/>
        <end position="121"/>
    </location>
</feature>
<dbReference type="InterPro" id="IPR020449">
    <property type="entry name" value="Tscrpt_reg_AraC-type_HTH"/>
</dbReference>
<dbReference type="InterPro" id="IPR011006">
    <property type="entry name" value="CheY-like_superfamily"/>
</dbReference>
<keyword evidence="7" id="KW-0804">Transcription</keyword>
<evidence type="ECO:0000256" key="2">
    <source>
        <dbReference type="ARBA" id="ARBA00022490"/>
    </source>
</evidence>
<accession>A0ABX1ZG65</accession>
<dbReference type="PANTHER" id="PTHR42713">
    <property type="entry name" value="HISTIDINE KINASE-RELATED"/>
    <property type="match status" value="1"/>
</dbReference>
<dbReference type="InterPro" id="IPR018062">
    <property type="entry name" value="HTH_AraC-typ_CS"/>
</dbReference>
<gene>
    <name evidence="11" type="ORF">GC097_01295</name>
</gene>
<feature type="modified residue" description="4-aspartylphosphate" evidence="8">
    <location>
        <position position="56"/>
    </location>
</feature>
<dbReference type="PANTHER" id="PTHR42713:SF3">
    <property type="entry name" value="TRANSCRIPTIONAL REGULATORY PROTEIN HPTR"/>
    <property type="match status" value="1"/>
</dbReference>
<evidence type="ECO:0000259" key="9">
    <source>
        <dbReference type="PROSITE" id="PS01124"/>
    </source>
</evidence>
<dbReference type="PRINTS" id="PR00032">
    <property type="entry name" value="HTHARAC"/>
</dbReference>
<dbReference type="Pfam" id="PF00072">
    <property type="entry name" value="Response_reg"/>
    <property type="match status" value="1"/>
</dbReference>
<evidence type="ECO:0000313" key="12">
    <source>
        <dbReference type="Proteomes" id="UP000618579"/>
    </source>
</evidence>
<keyword evidence="6" id="KW-0238">DNA-binding</keyword>
<feature type="domain" description="HTH araC/xylS-type" evidence="9">
    <location>
        <begin position="423"/>
        <end position="521"/>
    </location>
</feature>
<dbReference type="Pfam" id="PF12833">
    <property type="entry name" value="HTH_18"/>
    <property type="match status" value="1"/>
</dbReference>
<organism evidence="11 12">
    <name type="scientific">Paenibacillus planticolens</name>
    <dbReference type="NCBI Taxonomy" id="2654976"/>
    <lineage>
        <taxon>Bacteria</taxon>
        <taxon>Bacillati</taxon>
        <taxon>Bacillota</taxon>
        <taxon>Bacilli</taxon>
        <taxon>Bacillales</taxon>
        <taxon>Paenibacillaceae</taxon>
        <taxon>Paenibacillus</taxon>
    </lineage>
</organism>
<evidence type="ECO:0000256" key="6">
    <source>
        <dbReference type="ARBA" id="ARBA00023125"/>
    </source>
</evidence>
<dbReference type="InterPro" id="IPR051552">
    <property type="entry name" value="HptR"/>
</dbReference>
<keyword evidence="12" id="KW-1185">Reference proteome</keyword>
<dbReference type="PROSITE" id="PS00041">
    <property type="entry name" value="HTH_ARAC_FAMILY_1"/>
    <property type="match status" value="1"/>
</dbReference>
<dbReference type="PROSITE" id="PS01124">
    <property type="entry name" value="HTH_ARAC_FAMILY_2"/>
    <property type="match status" value="1"/>
</dbReference>
<evidence type="ECO:0000256" key="8">
    <source>
        <dbReference type="PROSITE-ProRule" id="PRU00169"/>
    </source>
</evidence>
<evidence type="ECO:0000256" key="4">
    <source>
        <dbReference type="ARBA" id="ARBA00023012"/>
    </source>
</evidence>
<keyword evidence="5" id="KW-0805">Transcription regulation</keyword>
<dbReference type="SMART" id="SM00448">
    <property type="entry name" value="REC"/>
    <property type="match status" value="1"/>
</dbReference>
<evidence type="ECO:0000256" key="7">
    <source>
        <dbReference type="ARBA" id="ARBA00023163"/>
    </source>
</evidence>
<evidence type="ECO:0000256" key="1">
    <source>
        <dbReference type="ARBA" id="ARBA00004496"/>
    </source>
</evidence>
<dbReference type="SMART" id="SM00342">
    <property type="entry name" value="HTH_ARAC"/>
    <property type="match status" value="1"/>
</dbReference>
<comment type="subcellular location">
    <subcellularLocation>
        <location evidence="1">Cytoplasm</location>
    </subcellularLocation>
</comment>
<evidence type="ECO:0000256" key="3">
    <source>
        <dbReference type="ARBA" id="ARBA00022553"/>
    </source>
</evidence>
<evidence type="ECO:0000256" key="5">
    <source>
        <dbReference type="ARBA" id="ARBA00023015"/>
    </source>
</evidence>
<dbReference type="PROSITE" id="PS50110">
    <property type="entry name" value="RESPONSE_REGULATORY"/>
    <property type="match status" value="1"/>
</dbReference>
<dbReference type="CDD" id="cd17536">
    <property type="entry name" value="REC_YesN-like"/>
    <property type="match status" value="1"/>
</dbReference>
<comment type="caution">
    <text evidence="11">The sequence shown here is derived from an EMBL/GenBank/DDBJ whole genome shotgun (WGS) entry which is preliminary data.</text>
</comment>
<dbReference type="Gene3D" id="1.10.10.60">
    <property type="entry name" value="Homeodomain-like"/>
    <property type="match status" value="2"/>
</dbReference>
<dbReference type="SUPFAM" id="SSF52172">
    <property type="entry name" value="CheY-like"/>
    <property type="match status" value="1"/>
</dbReference>
<dbReference type="InterPro" id="IPR018060">
    <property type="entry name" value="HTH_AraC"/>
</dbReference>